<gene>
    <name evidence="1" type="ORF">AXF15_12390</name>
</gene>
<reference evidence="2" key="1">
    <citation type="submission" date="2016-02" db="EMBL/GenBank/DDBJ databases">
        <authorList>
            <person name="Holder M.E."/>
            <person name="Ajami N.J."/>
            <person name="Petrosino J.F."/>
        </authorList>
    </citation>
    <scope>NUCLEOTIDE SEQUENCE [LARGE SCALE GENOMIC DNA]</scope>
    <source>
        <strain evidence="2">DSM 12838</strain>
    </source>
</reference>
<accession>A0A0X8JRY6</accession>
<dbReference type="InterPro" id="IPR010985">
    <property type="entry name" value="Ribbon_hlx_hlx"/>
</dbReference>
<dbReference type="AlphaFoldDB" id="A0A0X8JRY6"/>
<dbReference type="RefSeq" id="WP_066608088.1">
    <property type="nucleotide sequence ID" value="NZ_CP014230.1"/>
</dbReference>
<dbReference type="SUPFAM" id="SSF47598">
    <property type="entry name" value="Ribbon-helix-helix"/>
    <property type="match status" value="1"/>
</dbReference>
<dbReference type="Gene3D" id="1.10.1220.10">
    <property type="entry name" value="Met repressor-like"/>
    <property type="match status" value="1"/>
</dbReference>
<evidence type="ECO:0000313" key="1">
    <source>
        <dbReference type="EMBL" id="AMD93819.1"/>
    </source>
</evidence>
<dbReference type="Proteomes" id="UP000063964">
    <property type="component" value="Chromosome"/>
</dbReference>
<dbReference type="OrthoDB" id="5297106at2"/>
<evidence type="ECO:0000313" key="2">
    <source>
        <dbReference type="Proteomes" id="UP000063964"/>
    </source>
</evidence>
<dbReference type="EMBL" id="CP014230">
    <property type="protein sequence ID" value="AMD93819.1"/>
    <property type="molecule type" value="Genomic_DNA"/>
</dbReference>
<name>A0A0X8JRY6_9BACT</name>
<dbReference type="InterPro" id="IPR035069">
    <property type="entry name" value="TTHA1013/TTHA0281-like"/>
</dbReference>
<dbReference type="SUPFAM" id="SSF143100">
    <property type="entry name" value="TTHA1013/TTHA0281-like"/>
    <property type="match status" value="1"/>
</dbReference>
<dbReference type="InterPro" id="IPR008651">
    <property type="entry name" value="Uncharacterised_HicB"/>
</dbReference>
<dbReference type="KEGG" id="doa:AXF15_12390"/>
<organism evidence="1 2">
    <name type="scientific">Desulfomicrobium orale DSM 12838</name>
    <dbReference type="NCBI Taxonomy" id="888061"/>
    <lineage>
        <taxon>Bacteria</taxon>
        <taxon>Pseudomonadati</taxon>
        <taxon>Thermodesulfobacteriota</taxon>
        <taxon>Desulfovibrionia</taxon>
        <taxon>Desulfovibrionales</taxon>
        <taxon>Desulfomicrobiaceae</taxon>
        <taxon>Desulfomicrobium</taxon>
    </lineage>
</organism>
<dbReference type="InterPro" id="IPR013321">
    <property type="entry name" value="Arc_rbn_hlx_hlx"/>
</dbReference>
<dbReference type="GO" id="GO:0006355">
    <property type="term" value="P:regulation of DNA-templated transcription"/>
    <property type="evidence" value="ECO:0007669"/>
    <property type="project" value="InterPro"/>
</dbReference>
<keyword evidence="2" id="KW-1185">Reference proteome</keyword>
<dbReference type="Pfam" id="PF05534">
    <property type="entry name" value="HicB"/>
    <property type="match status" value="1"/>
</dbReference>
<proteinExistence type="predicted"/>
<protein>
    <submittedName>
        <fullName evidence="1">DNA repair protein</fullName>
    </submittedName>
</protein>
<sequence length="112" mass="12568">MNVMMYKNYTAAIEYSEEDGCLIGRLQGIRDIVSFHGDSVEAIRAAFEEAVDFYLESCAKAVKEPQKPYSGRIILRMPPELHAELDVRARMNGKSLNAWLVGALNDSLHSHP</sequence>